<dbReference type="AlphaFoldDB" id="A0A0D2LJJ9"/>
<protein>
    <recommendedName>
        <fullName evidence="2">Alpha-ketoglutarate-dependent dioxygenase AlkB-like domain-containing protein</fullName>
    </recommendedName>
</protein>
<feature type="domain" description="Alpha-ketoglutarate-dependent dioxygenase AlkB-like" evidence="2">
    <location>
        <begin position="24"/>
        <end position="191"/>
    </location>
</feature>
<dbReference type="Pfam" id="PF13532">
    <property type="entry name" value="2OG-FeII_Oxy_2"/>
    <property type="match status" value="1"/>
</dbReference>
<gene>
    <name evidence="3" type="ORF">HYPSUDRAFT_130554</name>
</gene>
<proteinExistence type="predicted"/>
<dbReference type="OrthoDB" id="2163491at2759"/>
<dbReference type="PANTHER" id="PTHR31573:SF4">
    <property type="entry name" value="FE2OG DIOXYGENASE DOMAIN-CONTAINING PROTEIN"/>
    <property type="match status" value="1"/>
</dbReference>
<dbReference type="GO" id="GO:0051747">
    <property type="term" value="F:cytosine C-5 DNA demethylase activity"/>
    <property type="evidence" value="ECO:0007669"/>
    <property type="project" value="TreeGrafter"/>
</dbReference>
<evidence type="ECO:0000259" key="2">
    <source>
        <dbReference type="Pfam" id="PF13532"/>
    </source>
</evidence>
<accession>A0A0D2LJJ9</accession>
<dbReference type="InterPro" id="IPR037151">
    <property type="entry name" value="AlkB-like_sf"/>
</dbReference>
<dbReference type="Gene3D" id="2.60.120.590">
    <property type="entry name" value="Alpha-ketoglutarate-dependent dioxygenase AlkB-like"/>
    <property type="match status" value="1"/>
</dbReference>
<keyword evidence="4" id="KW-1185">Reference proteome</keyword>
<dbReference type="OMA" id="QFRRWPL"/>
<evidence type="ECO:0000256" key="1">
    <source>
        <dbReference type="PIRSR" id="PIRSR632852-1"/>
    </source>
</evidence>
<feature type="binding site" evidence="1">
    <location>
        <position position="187"/>
    </location>
    <ligand>
        <name>2-oxoglutarate</name>
        <dbReference type="ChEBI" id="CHEBI:16810"/>
    </ligand>
</feature>
<dbReference type="InterPro" id="IPR032852">
    <property type="entry name" value="ALKBH2"/>
</dbReference>
<dbReference type="Proteomes" id="UP000054270">
    <property type="component" value="Unassembled WGS sequence"/>
</dbReference>
<dbReference type="InterPro" id="IPR027450">
    <property type="entry name" value="AlkB-like"/>
</dbReference>
<name>A0A0D2LJJ9_HYPSF</name>
<feature type="binding site" evidence="1">
    <location>
        <position position="123"/>
    </location>
    <ligand>
        <name>2-oxoglutarate</name>
        <dbReference type="ChEBI" id="CHEBI:16810"/>
    </ligand>
</feature>
<evidence type="ECO:0000313" key="3">
    <source>
        <dbReference type="EMBL" id="KJA27877.1"/>
    </source>
</evidence>
<dbReference type="GO" id="GO:0035516">
    <property type="term" value="F:broad specificity oxidative DNA demethylase activity"/>
    <property type="evidence" value="ECO:0007669"/>
    <property type="project" value="TreeGrafter"/>
</dbReference>
<dbReference type="GO" id="GO:0006307">
    <property type="term" value="P:DNA alkylation repair"/>
    <property type="evidence" value="ECO:0007669"/>
    <property type="project" value="TreeGrafter"/>
</dbReference>
<feature type="binding site" evidence="1">
    <location>
        <position position="114"/>
    </location>
    <ligand>
        <name>2-oxoglutarate</name>
        <dbReference type="ChEBI" id="CHEBI:16810"/>
    </ligand>
</feature>
<sequence length="208" mass="23239">LHFHRGKIHHIQAGNPNGRQEADEIFLEYQEQAASGKLQFRRWPLRAVSRGPLLTNYFSHNAGEPYKYVGGDANTVPFNLAPTAVCNARRLIEKRVKQALNIPVIFNEVLSAAYMERQKMAFHSDNEVGLGPVVAGLSLGSPALMHFRLHPRFDPEREKRGILLSIVLRHGDILVMDGAGVQECYEHTVVPNNFRIAATARQIGATHS</sequence>
<dbReference type="EMBL" id="KN817523">
    <property type="protein sequence ID" value="KJA27877.1"/>
    <property type="molecule type" value="Genomic_DNA"/>
</dbReference>
<dbReference type="SUPFAM" id="SSF51197">
    <property type="entry name" value="Clavaminate synthase-like"/>
    <property type="match status" value="1"/>
</dbReference>
<reference evidence="4" key="1">
    <citation type="submission" date="2014-04" db="EMBL/GenBank/DDBJ databases">
        <title>Evolutionary Origins and Diversification of the Mycorrhizal Mutualists.</title>
        <authorList>
            <consortium name="DOE Joint Genome Institute"/>
            <consortium name="Mycorrhizal Genomics Consortium"/>
            <person name="Kohler A."/>
            <person name="Kuo A."/>
            <person name="Nagy L.G."/>
            <person name="Floudas D."/>
            <person name="Copeland A."/>
            <person name="Barry K.W."/>
            <person name="Cichocki N."/>
            <person name="Veneault-Fourrey C."/>
            <person name="LaButti K."/>
            <person name="Lindquist E.A."/>
            <person name="Lipzen A."/>
            <person name="Lundell T."/>
            <person name="Morin E."/>
            <person name="Murat C."/>
            <person name="Riley R."/>
            <person name="Ohm R."/>
            <person name="Sun H."/>
            <person name="Tunlid A."/>
            <person name="Henrissat B."/>
            <person name="Grigoriev I.V."/>
            <person name="Hibbett D.S."/>
            <person name="Martin F."/>
        </authorList>
    </citation>
    <scope>NUCLEOTIDE SEQUENCE [LARGE SCALE GENOMIC DNA]</scope>
    <source>
        <strain evidence="4">FD-334 SS-4</strain>
    </source>
</reference>
<dbReference type="STRING" id="945553.A0A0D2LJJ9"/>
<dbReference type="GO" id="GO:0008198">
    <property type="term" value="F:ferrous iron binding"/>
    <property type="evidence" value="ECO:0007669"/>
    <property type="project" value="TreeGrafter"/>
</dbReference>
<organism evidence="3 4">
    <name type="scientific">Hypholoma sublateritium (strain FD-334 SS-4)</name>
    <dbReference type="NCBI Taxonomy" id="945553"/>
    <lineage>
        <taxon>Eukaryota</taxon>
        <taxon>Fungi</taxon>
        <taxon>Dikarya</taxon>
        <taxon>Basidiomycota</taxon>
        <taxon>Agaricomycotina</taxon>
        <taxon>Agaricomycetes</taxon>
        <taxon>Agaricomycetidae</taxon>
        <taxon>Agaricales</taxon>
        <taxon>Agaricineae</taxon>
        <taxon>Strophariaceae</taxon>
        <taxon>Hypholoma</taxon>
    </lineage>
</organism>
<evidence type="ECO:0000313" key="4">
    <source>
        <dbReference type="Proteomes" id="UP000054270"/>
    </source>
</evidence>
<dbReference type="PANTHER" id="PTHR31573">
    <property type="entry name" value="ALPHA-KETOGLUTARATE-DEPENDENT DIOXYGENASE ALKB HOMOLOG 2"/>
    <property type="match status" value="1"/>
</dbReference>
<feature type="non-terminal residue" evidence="3">
    <location>
        <position position="1"/>
    </location>
</feature>